<feature type="transmembrane region" description="Helical" evidence="6">
    <location>
        <begin position="200"/>
        <end position="220"/>
    </location>
</feature>
<keyword evidence="5 6" id="KW-0472">Membrane</keyword>
<dbReference type="GO" id="GO:0012505">
    <property type="term" value="C:endomembrane system"/>
    <property type="evidence" value="ECO:0007669"/>
    <property type="project" value="UniProtKB-SubCell"/>
</dbReference>
<keyword evidence="4 6" id="KW-1133">Transmembrane helix</keyword>
<dbReference type="InterPro" id="IPR019402">
    <property type="entry name" value="CWH43_N"/>
</dbReference>
<evidence type="ECO:0000259" key="7">
    <source>
        <dbReference type="Pfam" id="PF10277"/>
    </source>
</evidence>
<feature type="transmembrane region" description="Helical" evidence="6">
    <location>
        <begin position="116"/>
        <end position="136"/>
    </location>
</feature>
<dbReference type="PANTHER" id="PTHR21324:SF2">
    <property type="entry name" value="EG:22E5.9 PROTEIN"/>
    <property type="match status" value="1"/>
</dbReference>
<protein>
    <recommendedName>
        <fullName evidence="7">CWH43-like N-terminal domain-containing protein</fullName>
    </recommendedName>
</protein>
<dbReference type="Pfam" id="PF10277">
    <property type="entry name" value="Frag1"/>
    <property type="match status" value="1"/>
</dbReference>
<comment type="similarity">
    <text evidence="2">Belongs to the DRAM/TMEM150 family.</text>
</comment>
<proteinExistence type="inferred from homology"/>
<gene>
    <name evidence="8" type="ORF">BaRGS_00032973</name>
</gene>
<feature type="transmembrane region" description="Helical" evidence="6">
    <location>
        <begin position="91"/>
        <end position="110"/>
    </location>
</feature>
<accession>A0ABD0JLJ2</accession>
<name>A0ABD0JLJ2_9CAEN</name>
<comment type="caution">
    <text evidence="8">The sequence shown here is derived from an EMBL/GenBank/DDBJ whole genome shotgun (WGS) entry which is preliminary data.</text>
</comment>
<evidence type="ECO:0000256" key="2">
    <source>
        <dbReference type="ARBA" id="ARBA00006565"/>
    </source>
</evidence>
<dbReference type="EMBL" id="JACVVK020000393">
    <property type="protein sequence ID" value="KAK7475827.1"/>
    <property type="molecule type" value="Genomic_DNA"/>
</dbReference>
<reference evidence="8 9" key="1">
    <citation type="journal article" date="2023" name="Sci. Data">
        <title>Genome assembly of the Korean intertidal mud-creeper Batillaria attramentaria.</title>
        <authorList>
            <person name="Patra A.K."/>
            <person name="Ho P.T."/>
            <person name="Jun S."/>
            <person name="Lee S.J."/>
            <person name="Kim Y."/>
            <person name="Won Y.J."/>
        </authorList>
    </citation>
    <scope>NUCLEOTIDE SEQUENCE [LARGE SCALE GENOMIC DNA]</scope>
    <source>
        <strain evidence="8">Wonlab-2016</strain>
    </source>
</reference>
<keyword evidence="3 6" id="KW-0812">Transmembrane</keyword>
<evidence type="ECO:0000256" key="6">
    <source>
        <dbReference type="SAM" id="Phobius"/>
    </source>
</evidence>
<evidence type="ECO:0000256" key="5">
    <source>
        <dbReference type="ARBA" id="ARBA00023136"/>
    </source>
</evidence>
<dbReference type="InterPro" id="IPR050911">
    <property type="entry name" value="DRAM/TMEM150_Autophagy_Mod"/>
</dbReference>
<comment type="subcellular location">
    <subcellularLocation>
        <location evidence="1">Endomembrane system</location>
        <topology evidence="1">Multi-pass membrane protein</topology>
    </subcellularLocation>
</comment>
<feature type="transmembrane region" description="Helical" evidence="6">
    <location>
        <begin position="51"/>
        <end position="71"/>
    </location>
</feature>
<dbReference type="Proteomes" id="UP001519460">
    <property type="component" value="Unassembled WGS sequence"/>
</dbReference>
<feature type="transmembrane region" description="Helical" evidence="6">
    <location>
        <begin position="156"/>
        <end position="175"/>
    </location>
</feature>
<evidence type="ECO:0000256" key="4">
    <source>
        <dbReference type="ARBA" id="ARBA00022989"/>
    </source>
</evidence>
<keyword evidence="9" id="KW-1185">Reference proteome</keyword>
<sequence length="259" mass="28881">MSYLGLLPVALVLSAASAFIFSYIIAVIRGDVSATFPYISDSGAEVPESCVFGQLLNITAFLAFCTMYVRYKAVQALAGEEDRWLKKMNRVTMFLGIVSAAGCSLVANFQEGTVVEPVHVVGAAMAFIGGIIYSFLQTSMSYHMYPDYSGLQVCRVRLGLTIVSLGALIISAIALKDWDNFGWRNRDKFKWRPDQPGYDAHVVSTAGEWLTALTFLGYFFTYVREFHKFDLEVNTRPLVRHLDEEPIEGTPNERTRLLA</sequence>
<feature type="domain" description="CWH43-like N-terminal" evidence="7">
    <location>
        <begin position="4"/>
        <end position="228"/>
    </location>
</feature>
<evidence type="ECO:0000256" key="3">
    <source>
        <dbReference type="ARBA" id="ARBA00022692"/>
    </source>
</evidence>
<dbReference type="PANTHER" id="PTHR21324">
    <property type="entry name" value="FASTING-INDUCIBLE INTEGRAL MEMBRANE PROTEIN TM6P1-RELATED"/>
    <property type="match status" value="1"/>
</dbReference>
<organism evidence="8 9">
    <name type="scientific">Batillaria attramentaria</name>
    <dbReference type="NCBI Taxonomy" id="370345"/>
    <lineage>
        <taxon>Eukaryota</taxon>
        <taxon>Metazoa</taxon>
        <taxon>Spiralia</taxon>
        <taxon>Lophotrochozoa</taxon>
        <taxon>Mollusca</taxon>
        <taxon>Gastropoda</taxon>
        <taxon>Caenogastropoda</taxon>
        <taxon>Sorbeoconcha</taxon>
        <taxon>Cerithioidea</taxon>
        <taxon>Batillariidae</taxon>
        <taxon>Batillaria</taxon>
    </lineage>
</organism>
<evidence type="ECO:0000313" key="8">
    <source>
        <dbReference type="EMBL" id="KAK7475827.1"/>
    </source>
</evidence>
<dbReference type="AlphaFoldDB" id="A0ABD0JLJ2"/>
<evidence type="ECO:0000256" key="1">
    <source>
        <dbReference type="ARBA" id="ARBA00004127"/>
    </source>
</evidence>
<evidence type="ECO:0000313" key="9">
    <source>
        <dbReference type="Proteomes" id="UP001519460"/>
    </source>
</evidence>